<evidence type="ECO:0000313" key="1">
    <source>
        <dbReference type="EMBL" id="RLM70175.1"/>
    </source>
</evidence>
<dbReference type="PANTHER" id="PTHR33377">
    <property type="entry name" value="OS10G0134700 PROTEIN-RELATED"/>
    <property type="match status" value="1"/>
</dbReference>
<reference evidence="2" key="1">
    <citation type="journal article" date="2019" name="Nat. Commun.">
        <title>The genome of broomcorn millet.</title>
        <authorList>
            <person name="Zou C."/>
            <person name="Miki D."/>
            <person name="Li D."/>
            <person name="Tang Q."/>
            <person name="Xiao L."/>
            <person name="Rajput S."/>
            <person name="Deng P."/>
            <person name="Jia W."/>
            <person name="Huang R."/>
            <person name="Zhang M."/>
            <person name="Sun Y."/>
            <person name="Hu J."/>
            <person name="Fu X."/>
            <person name="Schnable P.S."/>
            <person name="Li F."/>
            <person name="Zhang H."/>
            <person name="Feng B."/>
            <person name="Zhu X."/>
            <person name="Liu R."/>
            <person name="Schnable J.C."/>
            <person name="Zhu J.-K."/>
            <person name="Zhang H."/>
        </authorList>
    </citation>
    <scope>NUCLEOTIDE SEQUENCE [LARGE SCALE GENOMIC DNA]</scope>
</reference>
<dbReference type="EMBL" id="PQIB02000014">
    <property type="protein sequence ID" value="RLM70175.1"/>
    <property type="molecule type" value="Genomic_DNA"/>
</dbReference>
<dbReference type="AlphaFoldDB" id="A0A3L6Q2J3"/>
<gene>
    <name evidence="1" type="ORF">C2845_PM17G06470</name>
</gene>
<dbReference type="Proteomes" id="UP000275267">
    <property type="component" value="Unassembled WGS sequence"/>
</dbReference>
<dbReference type="PANTHER" id="PTHR33377:SF11">
    <property type="entry name" value="OS04G0105900 PROTEIN"/>
    <property type="match status" value="1"/>
</dbReference>
<keyword evidence="2" id="KW-1185">Reference proteome</keyword>
<organism evidence="1 2">
    <name type="scientific">Panicum miliaceum</name>
    <name type="common">Proso millet</name>
    <name type="synonym">Broomcorn millet</name>
    <dbReference type="NCBI Taxonomy" id="4540"/>
    <lineage>
        <taxon>Eukaryota</taxon>
        <taxon>Viridiplantae</taxon>
        <taxon>Streptophyta</taxon>
        <taxon>Embryophyta</taxon>
        <taxon>Tracheophyta</taxon>
        <taxon>Spermatophyta</taxon>
        <taxon>Magnoliopsida</taxon>
        <taxon>Liliopsida</taxon>
        <taxon>Poales</taxon>
        <taxon>Poaceae</taxon>
        <taxon>PACMAD clade</taxon>
        <taxon>Panicoideae</taxon>
        <taxon>Panicodae</taxon>
        <taxon>Paniceae</taxon>
        <taxon>Panicinae</taxon>
        <taxon>Panicum</taxon>
        <taxon>Panicum sect. Panicum</taxon>
    </lineage>
</organism>
<accession>A0A3L6Q2J3</accession>
<proteinExistence type="predicted"/>
<dbReference type="OrthoDB" id="584137at2759"/>
<comment type="caution">
    <text evidence="1">The sequence shown here is derived from an EMBL/GenBank/DDBJ whole genome shotgun (WGS) entry which is preliminary data.</text>
</comment>
<sequence length="204" mass="23660">MFFDPLVRHLIAGKYVQYQMLQHQGSMRNCFSIRPMSFEEHVLEAMLSFIHEDREAPKENFRLGLMLRLSESTDVIGITDKCLQLLMPHFNSITEVVIGELTQLPTQDFNWLPTYDEPGNMEHWNQVHDILTRWFRPDPLCCKQHELQDMAAACSRSSSTSTPRLSSIFPEQVIEVLLQRQILPSEYGKLQASKMTCYSASSYQ</sequence>
<name>A0A3L6Q2J3_PANMI</name>
<dbReference type="Pfam" id="PF08224">
    <property type="entry name" value="DUF1719"/>
    <property type="match status" value="1"/>
</dbReference>
<dbReference type="SMART" id="SM01157">
    <property type="entry name" value="DUF1719"/>
    <property type="match status" value="1"/>
</dbReference>
<dbReference type="InterPro" id="IPR013181">
    <property type="entry name" value="DUF1719"/>
</dbReference>
<protein>
    <submittedName>
        <fullName evidence="1">Uncharacterized protein</fullName>
    </submittedName>
</protein>
<evidence type="ECO:0000313" key="2">
    <source>
        <dbReference type="Proteomes" id="UP000275267"/>
    </source>
</evidence>